<organism evidence="5 6">
    <name type="scientific">Thiomonas bhubaneswarensis</name>
    <dbReference type="NCBI Taxonomy" id="339866"/>
    <lineage>
        <taxon>Bacteria</taxon>
        <taxon>Pseudomonadati</taxon>
        <taxon>Pseudomonadota</taxon>
        <taxon>Betaproteobacteria</taxon>
        <taxon>Burkholderiales</taxon>
        <taxon>Thiomonas</taxon>
    </lineage>
</organism>
<dbReference type="Pfam" id="PF09278">
    <property type="entry name" value="MerR-DNA-bind"/>
    <property type="match status" value="1"/>
</dbReference>
<evidence type="ECO:0000256" key="3">
    <source>
        <dbReference type="ARBA" id="ARBA00023163"/>
    </source>
</evidence>
<dbReference type="PANTHER" id="PTHR30204">
    <property type="entry name" value="REDOX-CYCLING DRUG-SENSING TRANSCRIPTIONAL ACTIVATOR SOXR"/>
    <property type="match status" value="1"/>
</dbReference>
<dbReference type="InterPro" id="IPR015358">
    <property type="entry name" value="Tscrpt_reg_MerR_DNA-bd"/>
</dbReference>
<dbReference type="PANTHER" id="PTHR30204:SF92">
    <property type="entry name" value="HTH-TYPE TRANSCRIPTIONAL REGULATOR ZNTR"/>
    <property type="match status" value="1"/>
</dbReference>
<dbReference type="CDD" id="cd04770">
    <property type="entry name" value="HTH_HMRTR"/>
    <property type="match status" value="1"/>
</dbReference>
<keyword evidence="1" id="KW-0805">Transcription regulation</keyword>
<evidence type="ECO:0000313" key="6">
    <source>
        <dbReference type="Proteomes" id="UP000183649"/>
    </source>
</evidence>
<dbReference type="Proteomes" id="UP000183649">
    <property type="component" value="Unassembled WGS sequence"/>
</dbReference>
<evidence type="ECO:0000256" key="2">
    <source>
        <dbReference type="ARBA" id="ARBA00023125"/>
    </source>
</evidence>
<evidence type="ECO:0000259" key="4">
    <source>
        <dbReference type="PROSITE" id="PS50937"/>
    </source>
</evidence>
<dbReference type="AlphaFoldDB" id="A0A0K6HXL0"/>
<dbReference type="SUPFAM" id="SSF46955">
    <property type="entry name" value="Putative DNA-binding domain"/>
    <property type="match status" value="1"/>
</dbReference>
<dbReference type="PRINTS" id="PR00040">
    <property type="entry name" value="HTHMERR"/>
</dbReference>
<dbReference type="STRING" id="339866.GCA_001418255_01058"/>
<keyword evidence="6" id="KW-1185">Reference proteome</keyword>
<accession>A0A0K6HXL0</accession>
<dbReference type="EMBL" id="CYHF01000003">
    <property type="protein sequence ID" value="CUA95639.1"/>
    <property type="molecule type" value="Genomic_DNA"/>
</dbReference>
<feature type="domain" description="HTH merR-type" evidence="4">
    <location>
        <begin position="15"/>
        <end position="84"/>
    </location>
</feature>
<sequence>MSAQPKPQRLPDAERLTIGELAQRAQLGAETLRYYERLGLLSPAERTPGGYRLYAPDALERLDFIRRAQALGFSLAEIAELLALHARPEADMGAVRAIAAERLAQIDAKMDDLRRMRSGLQALLDACPGHGPAAQCPILAALKS</sequence>
<gene>
    <name evidence="5" type="ORF">Ga0061069_103178</name>
</gene>
<evidence type="ECO:0000256" key="1">
    <source>
        <dbReference type="ARBA" id="ARBA00023015"/>
    </source>
</evidence>
<dbReference type="GO" id="GO:0003677">
    <property type="term" value="F:DNA binding"/>
    <property type="evidence" value="ECO:0007669"/>
    <property type="project" value="UniProtKB-KW"/>
</dbReference>
<name>A0A0K6HXL0_9BURK</name>
<evidence type="ECO:0000313" key="5">
    <source>
        <dbReference type="EMBL" id="CUA95639.1"/>
    </source>
</evidence>
<dbReference type="GO" id="GO:0003700">
    <property type="term" value="F:DNA-binding transcription factor activity"/>
    <property type="evidence" value="ECO:0007669"/>
    <property type="project" value="InterPro"/>
</dbReference>
<dbReference type="Pfam" id="PF00376">
    <property type="entry name" value="MerR"/>
    <property type="match status" value="1"/>
</dbReference>
<dbReference type="InterPro" id="IPR047057">
    <property type="entry name" value="MerR_fam"/>
</dbReference>
<dbReference type="SMART" id="SM00422">
    <property type="entry name" value="HTH_MERR"/>
    <property type="match status" value="1"/>
</dbReference>
<dbReference type="Gene3D" id="1.10.1660.10">
    <property type="match status" value="1"/>
</dbReference>
<dbReference type="InterPro" id="IPR009061">
    <property type="entry name" value="DNA-bd_dom_put_sf"/>
</dbReference>
<keyword evidence="3" id="KW-0804">Transcription</keyword>
<reference evidence="6" key="1">
    <citation type="submission" date="2015-08" db="EMBL/GenBank/DDBJ databases">
        <authorList>
            <person name="Varghese N."/>
        </authorList>
    </citation>
    <scope>NUCLEOTIDE SEQUENCE [LARGE SCALE GENOMIC DNA]</scope>
    <source>
        <strain evidence="6">DSM 18181</strain>
    </source>
</reference>
<dbReference type="OrthoDB" id="5297305at2"/>
<proteinExistence type="predicted"/>
<keyword evidence="2 5" id="KW-0238">DNA-binding</keyword>
<protein>
    <submittedName>
        <fullName evidence="5">DNA-binding transcriptional regulator, MerR family</fullName>
    </submittedName>
</protein>
<dbReference type="InterPro" id="IPR000551">
    <property type="entry name" value="MerR-type_HTH_dom"/>
</dbReference>
<dbReference type="RefSeq" id="WP_055449980.1">
    <property type="nucleotide sequence ID" value="NZ_CYHF01000003.1"/>
</dbReference>
<dbReference type="PROSITE" id="PS50937">
    <property type="entry name" value="HTH_MERR_2"/>
    <property type="match status" value="1"/>
</dbReference>